<accession>A0ABP3T981</accession>
<dbReference type="EMBL" id="BAAAET010000002">
    <property type="protein sequence ID" value="GAA0691764.1"/>
    <property type="molecule type" value="Genomic_DNA"/>
</dbReference>
<protein>
    <submittedName>
        <fullName evidence="1">Uncharacterized protein</fullName>
    </submittedName>
</protein>
<proteinExistence type="predicted"/>
<reference evidence="2" key="1">
    <citation type="journal article" date="2019" name="Int. J. Syst. Evol. Microbiol.">
        <title>The Global Catalogue of Microorganisms (GCM) 10K type strain sequencing project: providing services to taxonomists for standard genome sequencing and annotation.</title>
        <authorList>
            <consortium name="The Broad Institute Genomics Platform"/>
            <consortium name="The Broad Institute Genome Sequencing Center for Infectious Disease"/>
            <person name="Wu L."/>
            <person name="Ma J."/>
        </authorList>
    </citation>
    <scope>NUCLEOTIDE SEQUENCE [LARGE SCALE GENOMIC DNA]</scope>
    <source>
        <strain evidence="2">JCM 15134</strain>
    </source>
</reference>
<dbReference type="RefSeq" id="WP_343805136.1">
    <property type="nucleotide sequence ID" value="NZ_BAAAET010000002.1"/>
</dbReference>
<evidence type="ECO:0000313" key="2">
    <source>
        <dbReference type="Proteomes" id="UP001499915"/>
    </source>
</evidence>
<dbReference type="Proteomes" id="UP001499915">
    <property type="component" value="Unassembled WGS sequence"/>
</dbReference>
<dbReference type="SUPFAM" id="SSF53756">
    <property type="entry name" value="UDP-Glycosyltransferase/glycogen phosphorylase"/>
    <property type="match status" value="1"/>
</dbReference>
<evidence type="ECO:0000313" key="1">
    <source>
        <dbReference type="EMBL" id="GAA0691764.1"/>
    </source>
</evidence>
<keyword evidence="2" id="KW-1185">Reference proteome</keyword>
<sequence>MLGNIRVVFLYPSLKVGGVELLFYRLAKKLINKGVKVAVVDYKNGFLIQELKNDKYVFDELIYEKSKVKLGHEDILLCPLSLITFFEKYVSPCQSTKICFWDLHPFNLIENTIFSLFYKRNPDLFLKRVLRIFDFFRVEHLKKICTNASHANSLFFMCGSNFNYNNNFFKFSFDPDFLPITIPFFESENKRLFKKVRVDAEGLNIGWLGRLDNDKINMLNNLLRDVDDYAKYSSKKIVFFVIGDGDSSSNVMEPCNFRIVFLGKVDDKDIDRICLENIDFGFAVGTSAFEFAARGVPTAVLDGRYMRNLGNNGIYLPVNSLMNYDVSLDHNIYEKKLYSFAEIIERLDEDYDYASNVSRDHVYENHSTNVQFLNFVERLYNISYDYRSFKYDSKGFIGFMSVMTYGLKKFVMKIR</sequence>
<gene>
    <name evidence="1" type="ORF">GCM10009104_18390</name>
</gene>
<name>A0ABP3T981_9GAMM</name>
<organism evidence="1 2">
    <name type="scientific">Marinobacterium maritimum</name>
    <dbReference type="NCBI Taxonomy" id="500162"/>
    <lineage>
        <taxon>Bacteria</taxon>
        <taxon>Pseudomonadati</taxon>
        <taxon>Pseudomonadota</taxon>
        <taxon>Gammaproteobacteria</taxon>
        <taxon>Oceanospirillales</taxon>
        <taxon>Oceanospirillaceae</taxon>
        <taxon>Marinobacterium</taxon>
    </lineage>
</organism>
<comment type="caution">
    <text evidence="1">The sequence shown here is derived from an EMBL/GenBank/DDBJ whole genome shotgun (WGS) entry which is preliminary data.</text>
</comment>